<accession>A0AA36JFQ9</accession>
<dbReference type="EMBL" id="CAUJNA010003583">
    <property type="protein sequence ID" value="CAJ1405400.1"/>
    <property type="molecule type" value="Genomic_DNA"/>
</dbReference>
<proteinExistence type="predicted"/>
<comment type="caution">
    <text evidence="1">The sequence shown here is derived from an EMBL/GenBank/DDBJ whole genome shotgun (WGS) entry which is preliminary data.</text>
</comment>
<protein>
    <submittedName>
        <fullName evidence="1">Uncharacterized protein</fullName>
    </submittedName>
</protein>
<sequence>MAAAACAAARASRRAYARVRARPRRRATGWRVRGGGARADLSKLRPKASTQGAEVQKLRGKVNNAKKEFAKVEAAEKTAHLEAKERREAAAILKTATAELEPVEAQCAKITDSAAELLAAKGEDLQKFATPCTVLEGVEKSVLEAASALSKVKASLTEETKKIKATKGPLMEAKKELAKLNTKADSLMKKNNATLQAARAACKTISESGATKASEALRAEAQKRSLTADGLFAELAGGADRLPHEKLAKCLLGLGLELPEEHAKLICRKVEAGSISKRSFQSFVQRYYVVTTAIAITSEFDLSKAKTLRKAEPEEIFEILEGPQSDEKIGLTRVRARSLVDATEGWLSIKGNQGSIFLKELEKPFYTVSGAEEVRLDAGIKCEGEPLRVIKSGEVMEMLEGPKKETFPAALKGKAKAMSDDAAGWFSIRDRQGNVFAEAEGKIYSCVSTVAMTDNFDIKDCQVVKKLAVGELFSVEEGPTTQEESGVTRVKGKTLTDEKVGWVTIKGNAGTTYAQASKTHYAIVKEVKLQKALADKSETVRMLKPGEAVQVTETKEEAQQPSVRIKVKTSDGLSGWVTVQPGHVKRWSSTYKCVAATSLGSAAKAEGAEVVREIAANETLELLEGPVEEAGDLRMKAKAKKDGAEGWVSIRDSSGKRFLSC</sequence>
<evidence type="ECO:0000313" key="1">
    <source>
        <dbReference type="EMBL" id="CAJ1405400.1"/>
    </source>
</evidence>
<keyword evidence="2" id="KW-1185">Reference proteome</keyword>
<name>A0AA36JFQ9_9DINO</name>
<dbReference type="AlphaFoldDB" id="A0AA36JFQ9"/>
<reference evidence="1" key="1">
    <citation type="submission" date="2023-08" db="EMBL/GenBank/DDBJ databases">
        <authorList>
            <person name="Chen Y."/>
            <person name="Shah S."/>
            <person name="Dougan E. K."/>
            <person name="Thang M."/>
            <person name="Chan C."/>
        </authorList>
    </citation>
    <scope>NUCLEOTIDE SEQUENCE</scope>
</reference>
<evidence type="ECO:0000313" key="2">
    <source>
        <dbReference type="Proteomes" id="UP001178507"/>
    </source>
</evidence>
<gene>
    <name evidence="1" type="ORF">EVOR1521_LOCUS27621</name>
</gene>
<dbReference type="Proteomes" id="UP001178507">
    <property type="component" value="Unassembled WGS sequence"/>
</dbReference>
<organism evidence="1 2">
    <name type="scientific">Effrenium voratum</name>
    <dbReference type="NCBI Taxonomy" id="2562239"/>
    <lineage>
        <taxon>Eukaryota</taxon>
        <taxon>Sar</taxon>
        <taxon>Alveolata</taxon>
        <taxon>Dinophyceae</taxon>
        <taxon>Suessiales</taxon>
        <taxon>Symbiodiniaceae</taxon>
        <taxon>Effrenium</taxon>
    </lineage>
</organism>